<protein>
    <recommendedName>
        <fullName evidence="3">Restriction alleviation protein, Lar family</fullName>
    </recommendedName>
</protein>
<organism evidence="1 2">
    <name type="scientific">Bifidobacterium adolescentis</name>
    <dbReference type="NCBI Taxonomy" id="1680"/>
    <lineage>
        <taxon>Bacteria</taxon>
        <taxon>Bacillati</taxon>
        <taxon>Actinomycetota</taxon>
        <taxon>Actinomycetes</taxon>
        <taxon>Bifidobacteriales</taxon>
        <taxon>Bifidobacteriaceae</taxon>
        <taxon>Bifidobacterium</taxon>
    </lineage>
</organism>
<evidence type="ECO:0000313" key="1">
    <source>
        <dbReference type="EMBL" id="OSG88630.1"/>
    </source>
</evidence>
<comment type="caution">
    <text evidence="1">The sequence shown here is derived from an EMBL/GenBank/DDBJ whole genome shotgun (WGS) entry which is preliminary data.</text>
</comment>
<evidence type="ECO:0000313" key="2">
    <source>
        <dbReference type="Proteomes" id="UP000193377"/>
    </source>
</evidence>
<name>A0A1X2Z2L8_BIFAD</name>
<evidence type="ECO:0008006" key="3">
    <source>
        <dbReference type="Google" id="ProtNLM"/>
    </source>
</evidence>
<gene>
    <name evidence="1" type="ORF">B0487_1549</name>
</gene>
<dbReference type="AlphaFoldDB" id="A0A1X2Z2L8"/>
<dbReference type="Proteomes" id="UP000193377">
    <property type="component" value="Unassembled WGS sequence"/>
</dbReference>
<sequence>MSFHLAPCPFCGKPVRLVYDNTVNGTCYGISHKPDECSILPTVWGASDIKADTIVRCWNQRYGVANLLREKGEDELADEMAFLG</sequence>
<dbReference type="EMBL" id="LNKD01000001">
    <property type="protein sequence ID" value="OSG88630.1"/>
    <property type="molecule type" value="Genomic_DNA"/>
</dbReference>
<accession>A0A1X2Z2L8</accession>
<proteinExistence type="predicted"/>
<reference evidence="1 2" key="1">
    <citation type="journal article" date="2016" name="Sci. Rep.">
        <title>Evaluation of genetic diversity among strains of the human gut commensal Bifidobacterium adolescentis.</title>
        <authorList>
            <person name="Duranti S."/>
            <person name="Milani C."/>
            <person name="Lugli G.A."/>
            <person name="Mancabelli L."/>
            <person name="Turroni F."/>
            <person name="Ferrario C."/>
            <person name="Mangifesta M."/>
            <person name="Viappiani A."/>
            <person name="Sanchez B."/>
            <person name="Margolles A."/>
            <person name="van Sinderen D."/>
            <person name="Ventura M."/>
        </authorList>
    </citation>
    <scope>NUCLEOTIDE SEQUENCE [LARGE SCALE GENOMIC DNA]</scope>
    <source>
        <strain evidence="1 2">487B</strain>
    </source>
</reference>